<dbReference type="Proteomes" id="UP000683000">
    <property type="component" value="Unassembled WGS sequence"/>
</dbReference>
<name>A0A8I2YLB0_9AGAM</name>
<dbReference type="AlphaFoldDB" id="A0A8I2YLB0"/>
<keyword evidence="1" id="KW-0472">Membrane</keyword>
<dbReference type="EMBL" id="JAGFBS010000020">
    <property type="protein sequence ID" value="KAG6373949.1"/>
    <property type="molecule type" value="Genomic_DNA"/>
</dbReference>
<accession>A0A8I2YLB0</accession>
<evidence type="ECO:0000313" key="3">
    <source>
        <dbReference type="Proteomes" id="UP000683000"/>
    </source>
</evidence>
<comment type="caution">
    <text evidence="2">The sequence shown here is derived from an EMBL/GenBank/DDBJ whole genome shotgun (WGS) entry which is preliminary data.</text>
</comment>
<keyword evidence="1" id="KW-0812">Transmembrane</keyword>
<feature type="transmembrane region" description="Helical" evidence="1">
    <location>
        <begin position="68"/>
        <end position="88"/>
    </location>
</feature>
<organism evidence="2 3">
    <name type="scientific">Boletus reticuloceps</name>
    <dbReference type="NCBI Taxonomy" id="495285"/>
    <lineage>
        <taxon>Eukaryota</taxon>
        <taxon>Fungi</taxon>
        <taxon>Dikarya</taxon>
        <taxon>Basidiomycota</taxon>
        <taxon>Agaricomycotina</taxon>
        <taxon>Agaricomycetes</taxon>
        <taxon>Agaricomycetidae</taxon>
        <taxon>Boletales</taxon>
        <taxon>Boletineae</taxon>
        <taxon>Boletaceae</taxon>
        <taxon>Boletoideae</taxon>
        <taxon>Boletus</taxon>
    </lineage>
</organism>
<dbReference type="OrthoDB" id="3245306at2759"/>
<protein>
    <submittedName>
        <fullName evidence="2">Uncharacterized protein</fullName>
    </submittedName>
</protein>
<keyword evidence="3" id="KW-1185">Reference proteome</keyword>
<evidence type="ECO:0000256" key="1">
    <source>
        <dbReference type="SAM" id="Phobius"/>
    </source>
</evidence>
<reference evidence="2" key="1">
    <citation type="submission" date="2021-03" db="EMBL/GenBank/DDBJ databases">
        <title>Evolutionary innovations through gain and loss of genes in the ectomycorrhizal Boletales.</title>
        <authorList>
            <person name="Wu G."/>
            <person name="Miyauchi S."/>
            <person name="Morin E."/>
            <person name="Yang Z.-L."/>
            <person name="Xu J."/>
            <person name="Martin F.M."/>
        </authorList>
    </citation>
    <scope>NUCLEOTIDE SEQUENCE</scope>
    <source>
        <strain evidence="2">BR01</strain>
    </source>
</reference>
<evidence type="ECO:0000313" key="2">
    <source>
        <dbReference type="EMBL" id="KAG6373949.1"/>
    </source>
</evidence>
<keyword evidence="1" id="KW-1133">Transmembrane helix</keyword>
<proteinExistence type="predicted"/>
<sequence>MFPRVVRCGFVRGINTKKGWRKHKAGSDHGGLYSLACWWVLWTRRYQVRGLIAFPDVSYQQLARSTPTIRTIIELLLGILCLGIPFLFADRVRYHGHFDVEGSHLPESTTPLFVIGW</sequence>
<gene>
    <name evidence="2" type="ORF">JVT61DRAFT_6113</name>
</gene>